<evidence type="ECO:0000256" key="1">
    <source>
        <dbReference type="ARBA" id="ARBA00022598"/>
    </source>
</evidence>
<dbReference type="GO" id="GO:0006400">
    <property type="term" value="P:tRNA modification"/>
    <property type="evidence" value="ECO:0007669"/>
    <property type="project" value="InterPro"/>
</dbReference>
<evidence type="ECO:0000256" key="2">
    <source>
        <dbReference type="ARBA" id="ARBA00022723"/>
    </source>
</evidence>
<feature type="short sequence motif" description="'HIGH' region" evidence="7">
    <location>
        <begin position="14"/>
        <end position="24"/>
    </location>
</feature>
<reference evidence="11" key="1">
    <citation type="submission" date="2020-03" db="EMBL/GenBank/DDBJ databases">
        <title>Complete genome sequence of sulfur-oxidizing bacterium skT11.</title>
        <authorList>
            <person name="Kanda M."/>
            <person name="Kojima H."/>
            <person name="Fukui M."/>
        </authorList>
    </citation>
    <scope>NUCLEOTIDE SEQUENCE [LARGE SCALE GENOMIC DNA]</scope>
    <source>
        <strain evidence="11">skT11</strain>
    </source>
</reference>
<dbReference type="EC" id="6.1.1.-" evidence="7"/>
<keyword evidence="2 7" id="KW-0479">Metal-binding</keyword>
<organism evidence="10 11">
    <name type="scientific">Sulfurimicrobium lacus</name>
    <dbReference type="NCBI Taxonomy" id="2715678"/>
    <lineage>
        <taxon>Bacteria</taxon>
        <taxon>Pseudomonadati</taxon>
        <taxon>Pseudomonadota</taxon>
        <taxon>Betaproteobacteria</taxon>
        <taxon>Nitrosomonadales</taxon>
        <taxon>Sulfuricellaceae</taxon>
        <taxon>Sulfurimicrobium</taxon>
    </lineage>
</organism>
<dbReference type="KEGG" id="slac:SKTS_25130"/>
<dbReference type="AlphaFoldDB" id="A0A6F8VEV4"/>
<dbReference type="FunFam" id="3.40.50.620:FF:000093">
    <property type="entry name" value="Glutamyl-Q tRNA(Asp) synthetase"/>
    <property type="match status" value="1"/>
</dbReference>
<dbReference type="RefSeq" id="WP_173065621.1">
    <property type="nucleotide sequence ID" value="NZ_AP022853.1"/>
</dbReference>
<evidence type="ECO:0000256" key="5">
    <source>
        <dbReference type="ARBA" id="ARBA00022840"/>
    </source>
</evidence>
<dbReference type="PRINTS" id="PR00987">
    <property type="entry name" value="TRNASYNTHGLU"/>
</dbReference>
<feature type="binding site" evidence="7">
    <location>
        <position position="123"/>
    </location>
    <ligand>
        <name>Zn(2+)</name>
        <dbReference type="ChEBI" id="CHEBI:29105"/>
    </ligand>
</feature>
<gene>
    <name evidence="7 10" type="primary">gluQ</name>
    <name evidence="10" type="ORF">SKTS_25130</name>
</gene>
<feature type="domain" description="Glutamyl/glutaminyl-tRNA synthetase class Ib catalytic" evidence="9">
    <location>
        <begin position="10"/>
        <end position="248"/>
    </location>
</feature>
<dbReference type="HAMAP" id="MF_01428">
    <property type="entry name" value="Glu_Q_tRNA_synth"/>
    <property type="match status" value="1"/>
</dbReference>
<evidence type="ECO:0000256" key="3">
    <source>
        <dbReference type="ARBA" id="ARBA00022741"/>
    </source>
</evidence>
<feature type="short sequence motif" description="'KMSKS' region" evidence="7">
    <location>
        <begin position="237"/>
        <end position="241"/>
    </location>
</feature>
<dbReference type="GO" id="GO:0005829">
    <property type="term" value="C:cytosol"/>
    <property type="evidence" value="ECO:0007669"/>
    <property type="project" value="TreeGrafter"/>
</dbReference>
<feature type="binding site" evidence="7">
    <location>
        <position position="127"/>
    </location>
    <ligand>
        <name>Zn(2+)</name>
        <dbReference type="ChEBI" id="CHEBI:29105"/>
    </ligand>
</feature>
<comment type="function">
    <text evidence="7">Catalyzes the tRNA-independent activation of glutamate in presence of ATP and the subsequent transfer of glutamate onto a tRNA(Asp). Glutamate is transferred on the 2-amino-5-(4,5-dihydroxy-2-cyclopenten-1-yl) moiety of the queuosine in the wobble position of the QUC anticodon.</text>
</comment>
<dbReference type="InterPro" id="IPR014729">
    <property type="entry name" value="Rossmann-like_a/b/a_fold"/>
</dbReference>
<keyword evidence="5 7" id="KW-0067">ATP-binding</keyword>
<dbReference type="Gene3D" id="3.40.50.620">
    <property type="entry name" value="HUPs"/>
    <property type="match status" value="1"/>
</dbReference>
<evidence type="ECO:0000313" key="11">
    <source>
        <dbReference type="Proteomes" id="UP000502260"/>
    </source>
</evidence>
<dbReference type="InterPro" id="IPR022380">
    <property type="entry name" value="Glu-Q_tRNA(Asp)_Synthase"/>
</dbReference>
<proteinExistence type="inferred from homology"/>
<comment type="similarity">
    <text evidence="7">Belongs to the class-I aminoacyl-tRNA synthetase family. GluQ subfamily.</text>
</comment>
<evidence type="ECO:0000259" key="9">
    <source>
        <dbReference type="Pfam" id="PF00749"/>
    </source>
</evidence>
<dbReference type="NCBIfam" id="NF004313">
    <property type="entry name" value="PRK05710.1-2"/>
    <property type="match status" value="1"/>
</dbReference>
<dbReference type="EMBL" id="AP022853">
    <property type="protein sequence ID" value="BCB27627.1"/>
    <property type="molecule type" value="Genomic_DNA"/>
</dbReference>
<feature type="binding site" evidence="7">
    <location>
        <position position="103"/>
    </location>
    <ligand>
        <name>Zn(2+)</name>
        <dbReference type="ChEBI" id="CHEBI:29105"/>
    </ligand>
</feature>
<feature type="binding site" evidence="7">
    <location>
        <position position="199"/>
    </location>
    <ligand>
        <name>L-glutamate</name>
        <dbReference type="ChEBI" id="CHEBI:29985"/>
    </ligand>
</feature>
<dbReference type="PANTHER" id="PTHR43311">
    <property type="entry name" value="GLUTAMATE--TRNA LIGASE"/>
    <property type="match status" value="1"/>
</dbReference>
<dbReference type="SUPFAM" id="SSF52374">
    <property type="entry name" value="Nucleotidylyl transferase"/>
    <property type="match status" value="1"/>
</dbReference>
<feature type="binding site" evidence="7">
    <location>
        <position position="240"/>
    </location>
    <ligand>
        <name>ATP</name>
        <dbReference type="ChEBI" id="CHEBI:30616"/>
    </ligand>
</feature>
<protein>
    <recommendedName>
        <fullName evidence="7">Glutamyl-Q tRNA(Asp) synthetase</fullName>
        <shortName evidence="7">Glu-Q-RSs</shortName>
        <ecNumber evidence="7">6.1.1.-</ecNumber>
    </recommendedName>
</protein>
<feature type="binding site" evidence="7">
    <location>
        <position position="105"/>
    </location>
    <ligand>
        <name>Zn(2+)</name>
        <dbReference type="ChEBI" id="CHEBI:29105"/>
    </ligand>
</feature>
<sequence>MKTEVSPHRGRFAPSPTGELHFGSLVAAVGSFLDAKSRHGEWLVRIEDLDPPRVMAGAADAILRTLEALDLHWDGAVMYQSRRGDAYREALDQLQCQDALYPCNCSRREIADSALGSSSSLVYPGYCRNGMRPGRTRHALRVRTDDVLIQFHDRLLGHRSQRLAAETGDFVLRRADGFYAYQLAVVVDDAEQGISDIVRGADILDSTPRQIYLQKLLGLTTPSYLHLPVAVNVQGEKLSKQNLASAVEADVPLPLLFKVLEFLGQDPPREMLQGELTSFWSWAIAHWSVEKIPALPTMMQINRQ</sequence>
<keyword evidence="6 7" id="KW-0030">Aminoacyl-tRNA synthetase</keyword>
<dbReference type="GO" id="GO:0004818">
    <property type="term" value="F:glutamate-tRNA ligase activity"/>
    <property type="evidence" value="ECO:0007669"/>
    <property type="project" value="TreeGrafter"/>
</dbReference>
<keyword evidence="1 7" id="KW-0436">Ligase</keyword>
<dbReference type="InterPro" id="IPR049940">
    <property type="entry name" value="GluQ/Sye"/>
</dbReference>
<keyword evidence="4 7" id="KW-0862">Zinc</keyword>
<comment type="cofactor">
    <cofactor evidence="7">
        <name>Zn(2+)</name>
        <dbReference type="ChEBI" id="CHEBI:29105"/>
    </cofactor>
    <text evidence="7">Binds 1 zinc ion per subunit.</text>
</comment>
<dbReference type="Pfam" id="PF00749">
    <property type="entry name" value="tRNA-synt_1c"/>
    <property type="match status" value="1"/>
</dbReference>
<dbReference type="GO" id="GO:0006424">
    <property type="term" value="P:glutamyl-tRNA aminoacylation"/>
    <property type="evidence" value="ECO:0007669"/>
    <property type="project" value="InterPro"/>
</dbReference>
<accession>A0A6F8VEV4</accession>
<keyword evidence="8" id="KW-0648">Protein biosynthesis</keyword>
<dbReference type="InterPro" id="IPR020058">
    <property type="entry name" value="Glu/Gln-tRNA-synth_Ib_cat-dom"/>
</dbReference>
<keyword evidence="3 7" id="KW-0547">Nucleotide-binding</keyword>
<dbReference type="NCBIfam" id="TIGR03838">
    <property type="entry name" value="queuosine_YadB"/>
    <property type="match status" value="1"/>
</dbReference>
<dbReference type="InterPro" id="IPR000924">
    <property type="entry name" value="Glu/Gln-tRNA-synth"/>
</dbReference>
<dbReference type="NCBIfam" id="NF004314">
    <property type="entry name" value="PRK05710.1-3"/>
    <property type="match status" value="1"/>
</dbReference>
<evidence type="ECO:0000256" key="4">
    <source>
        <dbReference type="ARBA" id="ARBA00022833"/>
    </source>
</evidence>
<evidence type="ECO:0000256" key="8">
    <source>
        <dbReference type="RuleBase" id="RU363037"/>
    </source>
</evidence>
<evidence type="ECO:0000313" key="10">
    <source>
        <dbReference type="EMBL" id="BCB27627.1"/>
    </source>
</evidence>
<evidence type="ECO:0000256" key="6">
    <source>
        <dbReference type="ARBA" id="ARBA00023146"/>
    </source>
</evidence>
<dbReference type="GO" id="GO:0005524">
    <property type="term" value="F:ATP binding"/>
    <property type="evidence" value="ECO:0007669"/>
    <property type="project" value="UniProtKB-KW"/>
</dbReference>
<evidence type="ECO:0000256" key="7">
    <source>
        <dbReference type="HAMAP-Rule" id="MF_01428"/>
    </source>
</evidence>
<feature type="binding site" evidence="7">
    <location>
        <begin position="11"/>
        <end position="15"/>
    </location>
    <ligand>
        <name>L-glutamate</name>
        <dbReference type="ChEBI" id="CHEBI:29985"/>
    </ligand>
</feature>
<name>A0A6F8VEV4_9PROT</name>
<feature type="binding site" evidence="7">
    <location>
        <position position="181"/>
    </location>
    <ligand>
        <name>L-glutamate</name>
        <dbReference type="ChEBI" id="CHEBI:29985"/>
    </ligand>
</feature>
<dbReference type="GO" id="GO:0008270">
    <property type="term" value="F:zinc ion binding"/>
    <property type="evidence" value="ECO:0007669"/>
    <property type="project" value="UniProtKB-UniRule"/>
</dbReference>
<dbReference type="Proteomes" id="UP000502260">
    <property type="component" value="Chromosome"/>
</dbReference>
<dbReference type="PANTHER" id="PTHR43311:SF1">
    <property type="entry name" value="GLUTAMYL-Q TRNA(ASP) SYNTHETASE"/>
    <property type="match status" value="1"/>
</dbReference>
<feature type="binding site" evidence="7">
    <location>
        <position position="47"/>
    </location>
    <ligand>
        <name>L-glutamate</name>
        <dbReference type="ChEBI" id="CHEBI:29985"/>
    </ligand>
</feature>
<keyword evidence="11" id="KW-1185">Reference proteome</keyword>